<evidence type="ECO:0000259" key="1">
    <source>
        <dbReference type="Pfam" id="PF13649"/>
    </source>
</evidence>
<dbReference type="InterPro" id="IPR041698">
    <property type="entry name" value="Methyltransf_25"/>
</dbReference>
<accession>A0A0K6I073</accession>
<gene>
    <name evidence="2" type="ORF">Ga0061069_104175</name>
</gene>
<dbReference type="Pfam" id="PF13649">
    <property type="entry name" value="Methyltransf_25"/>
    <property type="match status" value="1"/>
</dbReference>
<dbReference type="CDD" id="cd02440">
    <property type="entry name" value="AdoMet_MTases"/>
    <property type="match status" value="1"/>
</dbReference>
<dbReference type="InterPro" id="IPR050508">
    <property type="entry name" value="Methyltransf_Superfamily"/>
</dbReference>
<dbReference type="GO" id="GO:0032259">
    <property type="term" value="P:methylation"/>
    <property type="evidence" value="ECO:0007669"/>
    <property type="project" value="UniProtKB-KW"/>
</dbReference>
<dbReference type="Gene3D" id="3.40.50.150">
    <property type="entry name" value="Vaccinia Virus protein VP39"/>
    <property type="match status" value="1"/>
</dbReference>
<keyword evidence="3" id="KW-1185">Reference proteome</keyword>
<sequence length="275" mass="30236">MHTNMINPQEVEEAATYFDATSVGYDAEFSDSSIWSIAHRTGRTLLEQALDERTGLDIADIGCGTGKWAGFFSGRASSLLLSDVAESMLAVAVRKFAHVPSVQSLRASVDDLGHISDASFDLVLCMGDPLSYAPDYVRGISELCRITRPGGLIFVSVDSRLGYLRILKEQHHADLDTLFTFLETGNIIGWEGLPLHAFTTKELGDLFAEAGAETLSIHSLPSASAYFLFDDRFREQIHDPRQFERLIAMEDLLRDQGSPGPHHLYGLFKKALPGG</sequence>
<feature type="domain" description="Methyltransferase" evidence="1">
    <location>
        <begin position="58"/>
        <end position="151"/>
    </location>
</feature>
<protein>
    <submittedName>
        <fullName evidence="2">Ubiquinone/menaquinone biosynthesis C-methylase UbiE</fullName>
    </submittedName>
</protein>
<dbReference type="SUPFAM" id="SSF53335">
    <property type="entry name" value="S-adenosyl-L-methionine-dependent methyltransferases"/>
    <property type="match status" value="1"/>
</dbReference>
<dbReference type="EMBL" id="CYHF01000004">
    <property type="protein sequence ID" value="CUA96530.1"/>
    <property type="molecule type" value="Genomic_DNA"/>
</dbReference>
<dbReference type="PANTHER" id="PTHR42912">
    <property type="entry name" value="METHYLTRANSFERASE"/>
    <property type="match status" value="1"/>
</dbReference>
<keyword evidence="2" id="KW-0830">Ubiquinone</keyword>
<keyword evidence="2" id="KW-0808">Transferase</keyword>
<dbReference type="STRING" id="339866.GCA_001418255_01406"/>
<dbReference type="GO" id="GO:0008168">
    <property type="term" value="F:methyltransferase activity"/>
    <property type="evidence" value="ECO:0007669"/>
    <property type="project" value="UniProtKB-KW"/>
</dbReference>
<dbReference type="AlphaFoldDB" id="A0A0K6I073"/>
<organism evidence="2 3">
    <name type="scientific">Thiomonas bhubaneswarensis</name>
    <dbReference type="NCBI Taxonomy" id="339866"/>
    <lineage>
        <taxon>Bacteria</taxon>
        <taxon>Pseudomonadati</taxon>
        <taxon>Pseudomonadota</taxon>
        <taxon>Betaproteobacteria</taxon>
        <taxon>Burkholderiales</taxon>
        <taxon>Thiomonas</taxon>
    </lineage>
</organism>
<proteinExistence type="predicted"/>
<dbReference type="InterPro" id="IPR029063">
    <property type="entry name" value="SAM-dependent_MTases_sf"/>
</dbReference>
<reference evidence="3" key="1">
    <citation type="submission" date="2015-08" db="EMBL/GenBank/DDBJ databases">
        <authorList>
            <person name="Varghese N."/>
        </authorList>
    </citation>
    <scope>NUCLEOTIDE SEQUENCE [LARGE SCALE GENOMIC DNA]</scope>
    <source>
        <strain evidence="3">DSM 18181</strain>
    </source>
</reference>
<name>A0A0K6I073_9BURK</name>
<keyword evidence="2" id="KW-0489">Methyltransferase</keyword>
<dbReference type="Proteomes" id="UP000183649">
    <property type="component" value="Unassembled WGS sequence"/>
</dbReference>
<evidence type="ECO:0000313" key="2">
    <source>
        <dbReference type="EMBL" id="CUA96530.1"/>
    </source>
</evidence>
<evidence type="ECO:0000313" key="3">
    <source>
        <dbReference type="Proteomes" id="UP000183649"/>
    </source>
</evidence>